<accession>A0A401S2U8</accession>
<comment type="caution">
    <text evidence="2">The sequence shown here is derived from an EMBL/GenBank/DDBJ whole genome shotgun (WGS) entry which is preliminary data.</text>
</comment>
<protein>
    <submittedName>
        <fullName evidence="2">Uncharacterized protein</fullName>
    </submittedName>
</protein>
<sequence length="108" mass="12091">MVKEAGPGPSIKRSSLRSPALCSCSSRRRDLDTRGVQEMAIEMIRYAAERVSTRRKSVQNQSVIDGKWKTEQVILGIRNGNLNELPSNKIGGREQLGSKEKLNHEERA</sequence>
<evidence type="ECO:0000256" key="1">
    <source>
        <dbReference type="SAM" id="MobiDB-lite"/>
    </source>
</evidence>
<dbReference type="Proteomes" id="UP000287033">
    <property type="component" value="Unassembled WGS sequence"/>
</dbReference>
<organism evidence="2 3">
    <name type="scientific">Chiloscyllium punctatum</name>
    <name type="common">Brownbanded bambooshark</name>
    <name type="synonym">Hemiscyllium punctatum</name>
    <dbReference type="NCBI Taxonomy" id="137246"/>
    <lineage>
        <taxon>Eukaryota</taxon>
        <taxon>Metazoa</taxon>
        <taxon>Chordata</taxon>
        <taxon>Craniata</taxon>
        <taxon>Vertebrata</taxon>
        <taxon>Chondrichthyes</taxon>
        <taxon>Elasmobranchii</taxon>
        <taxon>Galeomorphii</taxon>
        <taxon>Galeoidea</taxon>
        <taxon>Orectolobiformes</taxon>
        <taxon>Hemiscylliidae</taxon>
        <taxon>Chiloscyllium</taxon>
    </lineage>
</organism>
<feature type="region of interest" description="Disordered" evidence="1">
    <location>
        <begin position="84"/>
        <end position="108"/>
    </location>
</feature>
<dbReference type="EMBL" id="BEZZ01000064">
    <property type="protein sequence ID" value="GCC24696.1"/>
    <property type="molecule type" value="Genomic_DNA"/>
</dbReference>
<dbReference type="AlphaFoldDB" id="A0A401S2U8"/>
<reference evidence="2 3" key="1">
    <citation type="journal article" date="2018" name="Nat. Ecol. Evol.">
        <title>Shark genomes provide insights into elasmobranch evolution and the origin of vertebrates.</title>
        <authorList>
            <person name="Hara Y"/>
            <person name="Yamaguchi K"/>
            <person name="Onimaru K"/>
            <person name="Kadota M"/>
            <person name="Koyanagi M"/>
            <person name="Keeley SD"/>
            <person name="Tatsumi K"/>
            <person name="Tanaka K"/>
            <person name="Motone F"/>
            <person name="Kageyama Y"/>
            <person name="Nozu R"/>
            <person name="Adachi N"/>
            <person name="Nishimura O"/>
            <person name="Nakagawa R"/>
            <person name="Tanegashima C"/>
            <person name="Kiyatake I"/>
            <person name="Matsumoto R"/>
            <person name="Murakumo K"/>
            <person name="Nishida K"/>
            <person name="Terakita A"/>
            <person name="Kuratani S"/>
            <person name="Sato K"/>
            <person name="Hyodo S Kuraku.S."/>
        </authorList>
    </citation>
    <scope>NUCLEOTIDE SEQUENCE [LARGE SCALE GENOMIC DNA]</scope>
</reference>
<name>A0A401S2U8_CHIPU</name>
<evidence type="ECO:0000313" key="2">
    <source>
        <dbReference type="EMBL" id="GCC24696.1"/>
    </source>
</evidence>
<evidence type="ECO:0000313" key="3">
    <source>
        <dbReference type="Proteomes" id="UP000287033"/>
    </source>
</evidence>
<feature type="compositionally biased region" description="Basic and acidic residues" evidence="1">
    <location>
        <begin position="96"/>
        <end position="108"/>
    </location>
</feature>
<feature type="region of interest" description="Disordered" evidence="1">
    <location>
        <begin position="1"/>
        <end position="24"/>
    </location>
</feature>
<gene>
    <name evidence="2" type="ORF">chiPu_0003098</name>
</gene>
<keyword evidence="3" id="KW-1185">Reference proteome</keyword>
<proteinExistence type="predicted"/>